<comment type="caution">
    <text evidence="7">The sequence shown here is derived from an EMBL/GenBank/DDBJ whole genome shotgun (WGS) entry which is preliminary data.</text>
</comment>
<dbReference type="EMBL" id="JAUQOO010000012">
    <property type="protein sequence ID" value="MDO7928332.1"/>
    <property type="molecule type" value="Genomic_DNA"/>
</dbReference>
<comment type="pathway">
    <text evidence="1">Carbohydrate metabolism; galactose metabolism.</text>
</comment>
<accession>A0ABT9CS49</accession>
<keyword evidence="8" id="KW-1185">Reference proteome</keyword>
<dbReference type="InterPro" id="IPR036291">
    <property type="entry name" value="NAD(P)-bd_dom_sf"/>
</dbReference>
<evidence type="ECO:0000256" key="4">
    <source>
        <dbReference type="ARBA" id="ARBA00031367"/>
    </source>
</evidence>
<dbReference type="SUPFAM" id="SSF51735">
    <property type="entry name" value="NAD(P)-binding Rossmann-fold domains"/>
    <property type="match status" value="1"/>
</dbReference>
<evidence type="ECO:0000256" key="1">
    <source>
        <dbReference type="ARBA" id="ARBA00004947"/>
    </source>
</evidence>
<feature type="domain" description="NAD-dependent epimerase/dehydratase" evidence="6">
    <location>
        <begin position="3"/>
        <end position="238"/>
    </location>
</feature>
<dbReference type="Gene3D" id="3.40.50.720">
    <property type="entry name" value="NAD(P)-binding Rossmann-like Domain"/>
    <property type="match status" value="1"/>
</dbReference>
<dbReference type="PANTHER" id="PTHR43725">
    <property type="entry name" value="UDP-GLUCOSE 4-EPIMERASE"/>
    <property type="match status" value="1"/>
</dbReference>
<gene>
    <name evidence="7" type="ORF">Q6A51_16200</name>
</gene>
<protein>
    <recommendedName>
        <fullName evidence="3">UDP-glucose 4-epimerase</fullName>
    </recommendedName>
    <alternativeName>
        <fullName evidence="5">Galactowaldenase</fullName>
    </alternativeName>
    <alternativeName>
        <fullName evidence="4">UDP-galactose 4-epimerase</fullName>
    </alternativeName>
</protein>
<dbReference type="Proteomes" id="UP001223016">
    <property type="component" value="Unassembled WGS sequence"/>
</dbReference>
<dbReference type="PANTHER" id="PTHR43725:SF53">
    <property type="entry name" value="UDP-ARABINOSE 4-EPIMERASE 1"/>
    <property type="match status" value="1"/>
</dbReference>
<evidence type="ECO:0000313" key="7">
    <source>
        <dbReference type="EMBL" id="MDO7928332.1"/>
    </source>
</evidence>
<evidence type="ECO:0000256" key="5">
    <source>
        <dbReference type="ARBA" id="ARBA00033067"/>
    </source>
</evidence>
<dbReference type="InterPro" id="IPR001509">
    <property type="entry name" value="Epimerase_deHydtase"/>
</dbReference>
<organism evidence="7 8">
    <name type="scientific">Pseudomonas serbiensis</name>
    <dbReference type="NCBI Taxonomy" id="3064350"/>
    <lineage>
        <taxon>Bacteria</taxon>
        <taxon>Pseudomonadati</taxon>
        <taxon>Pseudomonadota</taxon>
        <taxon>Gammaproteobacteria</taxon>
        <taxon>Pseudomonadales</taxon>
        <taxon>Pseudomonadaceae</taxon>
        <taxon>Pseudomonas</taxon>
    </lineage>
</organism>
<proteinExistence type="inferred from homology"/>
<evidence type="ECO:0000256" key="3">
    <source>
        <dbReference type="ARBA" id="ARBA00018569"/>
    </source>
</evidence>
<comment type="similarity">
    <text evidence="2">Belongs to the NAD(P)-dependent epimerase/dehydratase family.</text>
</comment>
<evidence type="ECO:0000256" key="2">
    <source>
        <dbReference type="ARBA" id="ARBA00007637"/>
    </source>
</evidence>
<dbReference type="RefSeq" id="WP_201020522.1">
    <property type="nucleotide sequence ID" value="NZ_JAUQOO010000012.1"/>
</dbReference>
<dbReference type="Pfam" id="PF01370">
    <property type="entry name" value="Epimerase"/>
    <property type="match status" value="1"/>
</dbReference>
<reference evidence="7 8" key="1">
    <citation type="submission" date="2023-07" db="EMBL/GenBank/DDBJ databases">
        <title>Identification of four novel Pseudomonas species associated with bacterial leaf spot of cucurbits.</title>
        <authorList>
            <person name="Fullem K.R."/>
        </authorList>
    </citation>
    <scope>NUCLEOTIDE SEQUENCE [LARGE SCALE GENOMIC DNA]</scope>
    <source>
        <strain evidence="7 8">KFB 138</strain>
    </source>
</reference>
<sequence length="332" mass="36378">MKILVTGGAGYIGNTIAFALADAGYHPIILDEQPAQAHETFTSFDYYQGDIADKTLLTAIVEAHPEIQLVIHCAAKIDVSESTLEPELYYTNNFSKSVAMVNHLIDLGVKKLILSGTASLYNSEVAYSFDENATPNPTSPYARSKYFLELALSDIARARDFQFVIFRYFNPIGSDKELRTGFRGSNKSSLLNSLIQCATLNKPFQLNGVDWDTRDGSTIRDFVDVRDLADAHVLAAEVFGKDNLSVPLNTFGLPIINLGSEQGVTVKEFVSVFTKATTSDLIVELVGRRSGDIIGGYASSKLARELLGWSPSTILETSILNSIRWESKLSSV</sequence>
<dbReference type="Gene3D" id="3.90.25.10">
    <property type="entry name" value="UDP-galactose 4-epimerase, domain 1"/>
    <property type="match status" value="1"/>
</dbReference>
<name>A0ABT9CS49_9PSED</name>
<evidence type="ECO:0000313" key="8">
    <source>
        <dbReference type="Proteomes" id="UP001223016"/>
    </source>
</evidence>
<evidence type="ECO:0000259" key="6">
    <source>
        <dbReference type="Pfam" id="PF01370"/>
    </source>
</evidence>